<organism evidence="1 2">
    <name type="scientific">Legionella pneumophila</name>
    <dbReference type="NCBI Taxonomy" id="446"/>
    <lineage>
        <taxon>Bacteria</taxon>
        <taxon>Pseudomonadati</taxon>
        <taxon>Pseudomonadota</taxon>
        <taxon>Gammaproteobacteria</taxon>
        <taxon>Legionellales</taxon>
        <taxon>Legionellaceae</taxon>
        <taxon>Legionella</taxon>
    </lineage>
</organism>
<evidence type="ECO:0000313" key="1">
    <source>
        <dbReference type="EMBL" id="MCZ4718057.1"/>
    </source>
</evidence>
<dbReference type="Proteomes" id="UP001071279">
    <property type="component" value="Unassembled WGS sequence"/>
</dbReference>
<feature type="non-terminal residue" evidence="1">
    <location>
        <position position="1"/>
    </location>
</feature>
<dbReference type="AlphaFoldDB" id="A0AAP3HBS1"/>
<protein>
    <submittedName>
        <fullName evidence="1">Septation initiation protein</fullName>
    </submittedName>
</protein>
<dbReference type="EMBL" id="JAPXIC010000011">
    <property type="protein sequence ID" value="MCZ4718057.1"/>
    <property type="molecule type" value="Genomic_DNA"/>
</dbReference>
<proteinExistence type="predicted"/>
<accession>A0AAP3HBS1</accession>
<sequence length="348" mass="39568">AVDFSDIEALEKRLQEAQPKLLTQLLEQTSKDVAKLVKIPEKLTFTIIKSMTSKIKEQMDILELVRNERIKQHGGSTEPLDMSDLDKLKGELQTLNQYLVDDLLEDIKDSLSNIKDIATFEEESKYIEKCLDHLTGLEQTLDGSEKAIKQKEDISTYRKTLKDKQEKAYPEMVQLQYKSEGLIMQLRDLCNIHQGNVAEITKTRLQQLENQNSGGGLLGGLWTVTNTLGLTTDTVNVEKMQIRMKEQVLRGFKTGLNNDKQNVDQIISFLAKKKPSELEEGLGISKENATELHGLLQQLDSKTASIDKLQENARLIDEISTKIGREPIKHDHVITMVEEENDDIRYGF</sequence>
<comment type="caution">
    <text evidence="1">The sequence shown here is derived from an EMBL/GenBank/DDBJ whole genome shotgun (WGS) entry which is preliminary data.</text>
</comment>
<evidence type="ECO:0000313" key="2">
    <source>
        <dbReference type="Proteomes" id="UP001071279"/>
    </source>
</evidence>
<name>A0AAP3HBS1_LEGPN</name>
<gene>
    <name evidence="1" type="ORF">O6C86_02360</name>
</gene>
<reference evidence="1" key="1">
    <citation type="submission" date="2022-12" db="EMBL/GenBank/DDBJ databases">
        <title>Comparative genomics of Legionella pneumophila isolates from the West Bank and Germany support molecular epidemiology of Legionnaires disease.</title>
        <authorList>
            <person name="Zayed A.R."/>
            <person name="Bitar D.M."/>
            <person name="Steinert M."/>
            <person name="Lueck C."/>
            <person name="Brettar I."/>
            <person name="Hoefle M.G."/>
            <person name="Bunk B."/>
        </authorList>
    </citation>
    <scope>NUCLEOTIDE SEQUENCE</scope>
    <source>
        <strain evidence="1">H23</strain>
    </source>
</reference>